<feature type="region of interest" description="Disordered" evidence="4">
    <location>
        <begin position="295"/>
        <end position="323"/>
    </location>
</feature>
<dbReference type="InterPro" id="IPR036249">
    <property type="entry name" value="Thioredoxin-like_sf"/>
</dbReference>
<keyword evidence="3" id="KW-0175">Coiled coil</keyword>
<dbReference type="PANTHER" id="PTHR23322">
    <property type="entry name" value="FAS-ASSOCIATED PROTEIN"/>
    <property type="match status" value="1"/>
</dbReference>
<dbReference type="InterPro" id="IPR009060">
    <property type="entry name" value="UBA-like_sf"/>
</dbReference>
<gene>
    <name evidence="6" type="primary">FAF2</name>
    <name evidence="6" type="ORF">HDU87_008181</name>
</gene>
<comment type="subcellular location">
    <subcellularLocation>
        <location evidence="1">Endoplasmic reticulum</location>
    </subcellularLocation>
</comment>
<dbReference type="GO" id="GO:0036503">
    <property type="term" value="P:ERAD pathway"/>
    <property type="evidence" value="ECO:0007669"/>
    <property type="project" value="TreeGrafter"/>
</dbReference>
<feature type="compositionally biased region" description="Low complexity" evidence="4">
    <location>
        <begin position="369"/>
        <end position="417"/>
    </location>
</feature>
<evidence type="ECO:0000256" key="1">
    <source>
        <dbReference type="ARBA" id="ARBA00004240"/>
    </source>
</evidence>
<dbReference type="InterPro" id="IPR049483">
    <property type="entry name" value="FAF1_2-like_UAS"/>
</dbReference>
<dbReference type="SMART" id="SM00166">
    <property type="entry name" value="UBX"/>
    <property type="match status" value="1"/>
</dbReference>
<dbReference type="InterPro" id="IPR029071">
    <property type="entry name" value="Ubiquitin-like_domsf"/>
</dbReference>
<dbReference type="AlphaFoldDB" id="A0AAD5TD95"/>
<dbReference type="GO" id="GO:0043130">
    <property type="term" value="F:ubiquitin binding"/>
    <property type="evidence" value="ECO:0007669"/>
    <property type="project" value="TreeGrafter"/>
</dbReference>
<dbReference type="InterPro" id="IPR050730">
    <property type="entry name" value="UBX_domain-protein"/>
</dbReference>
<dbReference type="Pfam" id="PF14555">
    <property type="entry name" value="UBA_4"/>
    <property type="match status" value="1"/>
</dbReference>
<dbReference type="InterPro" id="IPR006577">
    <property type="entry name" value="UAS"/>
</dbReference>
<keyword evidence="2" id="KW-0256">Endoplasmic reticulum</keyword>
<proteinExistence type="predicted"/>
<keyword evidence="7" id="KW-1185">Reference proteome</keyword>
<dbReference type="InterPro" id="IPR001012">
    <property type="entry name" value="UBX_dom"/>
</dbReference>
<feature type="domain" description="UBX" evidence="5">
    <location>
        <begin position="429"/>
        <end position="508"/>
    </location>
</feature>
<evidence type="ECO:0000313" key="7">
    <source>
        <dbReference type="Proteomes" id="UP001212152"/>
    </source>
</evidence>
<dbReference type="Pfam" id="PF21021">
    <property type="entry name" value="FAF1"/>
    <property type="match status" value="1"/>
</dbReference>
<evidence type="ECO:0000256" key="4">
    <source>
        <dbReference type="SAM" id="MobiDB-lite"/>
    </source>
</evidence>
<reference evidence="6" key="1">
    <citation type="submission" date="2020-05" db="EMBL/GenBank/DDBJ databases">
        <title>Phylogenomic resolution of chytrid fungi.</title>
        <authorList>
            <person name="Stajich J.E."/>
            <person name="Amses K."/>
            <person name="Simmons R."/>
            <person name="Seto K."/>
            <person name="Myers J."/>
            <person name="Bonds A."/>
            <person name="Quandt C.A."/>
            <person name="Barry K."/>
            <person name="Liu P."/>
            <person name="Grigoriev I."/>
            <person name="Longcore J.E."/>
            <person name="James T.Y."/>
        </authorList>
    </citation>
    <scope>NUCLEOTIDE SEQUENCE</scope>
    <source>
        <strain evidence="6">JEL0379</strain>
    </source>
</reference>
<dbReference type="Gene3D" id="1.10.8.10">
    <property type="entry name" value="DNA helicase RuvA subunit, C-terminal domain"/>
    <property type="match status" value="1"/>
</dbReference>
<dbReference type="SUPFAM" id="SSF46934">
    <property type="entry name" value="UBA-like"/>
    <property type="match status" value="1"/>
</dbReference>
<evidence type="ECO:0000313" key="6">
    <source>
        <dbReference type="EMBL" id="KAJ3171931.1"/>
    </source>
</evidence>
<dbReference type="PANTHER" id="PTHR23322:SF1">
    <property type="entry name" value="FAS-ASSOCIATED FACTOR 2"/>
    <property type="match status" value="1"/>
</dbReference>
<comment type="caution">
    <text evidence="6">The sequence shown here is derived from an EMBL/GenBank/DDBJ whole genome shotgun (WGS) entry which is preliminary data.</text>
</comment>
<dbReference type="EMBL" id="JADGJQ010000081">
    <property type="protein sequence ID" value="KAJ3171931.1"/>
    <property type="molecule type" value="Genomic_DNA"/>
</dbReference>
<dbReference type="SUPFAM" id="SSF52833">
    <property type="entry name" value="Thioredoxin-like"/>
    <property type="match status" value="1"/>
</dbReference>
<dbReference type="Pfam" id="PF00789">
    <property type="entry name" value="UBX"/>
    <property type="match status" value="1"/>
</dbReference>
<organism evidence="6 7">
    <name type="scientific">Geranomyces variabilis</name>
    <dbReference type="NCBI Taxonomy" id="109894"/>
    <lineage>
        <taxon>Eukaryota</taxon>
        <taxon>Fungi</taxon>
        <taxon>Fungi incertae sedis</taxon>
        <taxon>Chytridiomycota</taxon>
        <taxon>Chytridiomycota incertae sedis</taxon>
        <taxon>Chytridiomycetes</taxon>
        <taxon>Spizellomycetales</taxon>
        <taxon>Powellomycetaceae</taxon>
        <taxon>Geranomyces</taxon>
    </lineage>
</organism>
<protein>
    <submittedName>
        <fullName evidence="6">FAS-associated factor 2</fullName>
    </submittedName>
</protein>
<dbReference type="Gene3D" id="3.40.30.10">
    <property type="entry name" value="Glutaredoxin"/>
    <property type="match status" value="1"/>
</dbReference>
<accession>A0AAD5TD95</accession>
<name>A0AAD5TD95_9FUNG</name>
<dbReference type="GO" id="GO:0005783">
    <property type="term" value="C:endoplasmic reticulum"/>
    <property type="evidence" value="ECO:0007669"/>
    <property type="project" value="UniProtKB-SubCell"/>
</dbReference>
<dbReference type="SMART" id="SM00594">
    <property type="entry name" value="UAS"/>
    <property type="match status" value="1"/>
</dbReference>
<dbReference type="PROSITE" id="PS50033">
    <property type="entry name" value="UBX"/>
    <property type="match status" value="1"/>
</dbReference>
<evidence type="ECO:0000256" key="3">
    <source>
        <dbReference type="ARBA" id="ARBA00023054"/>
    </source>
</evidence>
<evidence type="ECO:0000256" key="2">
    <source>
        <dbReference type="ARBA" id="ARBA00022824"/>
    </source>
</evidence>
<sequence length="514" mass="54932">MDILHTLTADQQDVLHNFQAITNNEDLDTAVAILEAHGWDLQSSVTSQFEDGANANVDGDDVDDDVQGTAAADTAFVADEPAPPLPANGAPRRVSIWSLLALPVTLPLNVMWILLSYAASFLPAWLRPAIGPGPTRATARADDAHAAAARLLLNFEQTYGASHPEFFAGTYAQALQKAKTEVRYLLAYLHSPEHDDTDAFCRRTLCDADLAPELVSRNVLFWAGDVRNAEAFQAANVLGATAYPFLAIIAPQPGTSRLAVVHRKEGMCTAAEIVAALASVTQRMDPEVATLRAEREAREQTRSIREQQDEAYQASLRADKEKRRKADEAAAAAAAELLLEQQAASRRASVLEAKAARKAALLAALPDEPPATLTSATSPSSSASTPRKPSAAAAAAAQSQTPNSPTQKTPSPSAASPASPPSSPSSPSSASTIANLSIRLPSGNRVLRRFHASDALQRVYEFVETRELDPLDAEADFCLVGMYPRRVYADLDRTLAEEGLVPSASLVVEEKIED</sequence>
<feature type="compositionally biased region" description="Basic and acidic residues" evidence="4">
    <location>
        <begin position="295"/>
        <end position="308"/>
    </location>
</feature>
<feature type="region of interest" description="Disordered" evidence="4">
    <location>
        <begin position="369"/>
        <end position="431"/>
    </location>
</feature>
<dbReference type="Gene3D" id="3.10.20.90">
    <property type="entry name" value="Phosphatidylinositol 3-kinase Catalytic Subunit, Chain A, domain 1"/>
    <property type="match status" value="1"/>
</dbReference>
<dbReference type="CDD" id="cd01767">
    <property type="entry name" value="UBX"/>
    <property type="match status" value="1"/>
</dbReference>
<dbReference type="Proteomes" id="UP001212152">
    <property type="component" value="Unassembled WGS sequence"/>
</dbReference>
<dbReference type="SUPFAM" id="SSF54236">
    <property type="entry name" value="Ubiquitin-like"/>
    <property type="match status" value="1"/>
</dbReference>
<evidence type="ECO:0000259" key="5">
    <source>
        <dbReference type="PROSITE" id="PS50033"/>
    </source>
</evidence>